<dbReference type="EMBL" id="LR130778">
    <property type="protein sequence ID" value="VDN46853.1"/>
    <property type="molecule type" value="Genomic_DNA"/>
</dbReference>
<keyword evidence="9 11" id="KW-0408">Iron</keyword>
<dbReference type="PIRSF" id="PIRSF006816">
    <property type="entry name" value="Cyc3_hyd_g"/>
    <property type="match status" value="1"/>
</dbReference>
<keyword evidence="7 11" id="KW-0665">Pyrimidine biosynthesis</keyword>
<dbReference type="InterPro" id="IPR050353">
    <property type="entry name" value="PyrK_electron_transfer"/>
</dbReference>
<evidence type="ECO:0000259" key="14">
    <source>
        <dbReference type="PROSITE" id="PS51384"/>
    </source>
</evidence>
<dbReference type="Gene3D" id="2.40.30.10">
    <property type="entry name" value="Translation factors"/>
    <property type="match status" value="1"/>
</dbReference>
<feature type="binding site" evidence="11 12">
    <location>
        <begin position="81"/>
        <end position="82"/>
    </location>
    <ligand>
        <name>FAD</name>
        <dbReference type="ChEBI" id="CHEBI:57692"/>
    </ligand>
</feature>
<dbReference type="GO" id="GO:0046872">
    <property type="term" value="F:metal ion binding"/>
    <property type="evidence" value="ECO:0007669"/>
    <property type="project" value="UniProtKB-KW"/>
</dbReference>
<evidence type="ECO:0000256" key="9">
    <source>
        <dbReference type="ARBA" id="ARBA00023004"/>
    </source>
</evidence>
<keyword evidence="10 11" id="KW-0411">Iron-sulfur</keyword>
<dbReference type="InterPro" id="IPR037117">
    <property type="entry name" value="Dihydroorotate_DH_ele_sf"/>
</dbReference>
<keyword evidence="6 11" id="KW-0274">FAD</keyword>
<feature type="binding site" evidence="11 12">
    <location>
        <begin position="57"/>
        <end position="60"/>
    </location>
    <ligand>
        <name>FAD</name>
        <dbReference type="ChEBI" id="CHEBI:57692"/>
    </ligand>
</feature>
<evidence type="ECO:0000256" key="3">
    <source>
        <dbReference type="ARBA" id="ARBA00022630"/>
    </source>
</evidence>
<dbReference type="SUPFAM" id="SSF63380">
    <property type="entry name" value="Riboflavin synthase domain-like"/>
    <property type="match status" value="1"/>
</dbReference>
<feature type="domain" description="FAD-binding FR-type" evidence="14">
    <location>
        <begin position="7"/>
        <end position="106"/>
    </location>
</feature>
<comment type="cofactor">
    <cofactor evidence="13">
        <name>[2Fe-2S] cluster</name>
        <dbReference type="ChEBI" id="CHEBI:190135"/>
    </cofactor>
    <text evidence="13">Binds 1 [2Fe-2S] cluster per subunit.</text>
</comment>
<evidence type="ECO:0000256" key="13">
    <source>
        <dbReference type="PIRSR" id="PIRSR006816-2"/>
    </source>
</evidence>
<dbReference type="GO" id="GO:0051537">
    <property type="term" value="F:2 iron, 2 sulfur cluster binding"/>
    <property type="evidence" value="ECO:0007669"/>
    <property type="project" value="UniProtKB-KW"/>
</dbReference>
<evidence type="ECO:0000256" key="8">
    <source>
        <dbReference type="ARBA" id="ARBA00022982"/>
    </source>
</evidence>
<organism evidence="15 16">
    <name type="scientific">Petrocella atlantisensis</name>
    <dbReference type="NCBI Taxonomy" id="2173034"/>
    <lineage>
        <taxon>Bacteria</taxon>
        <taxon>Bacillati</taxon>
        <taxon>Bacillota</taxon>
        <taxon>Clostridia</taxon>
        <taxon>Lachnospirales</taxon>
        <taxon>Vallitaleaceae</taxon>
        <taxon>Petrocella</taxon>
    </lineage>
</organism>
<dbReference type="InterPro" id="IPR017938">
    <property type="entry name" value="Riboflavin_synthase-like_b-brl"/>
</dbReference>
<dbReference type="Proteomes" id="UP000279029">
    <property type="component" value="Chromosome"/>
</dbReference>
<evidence type="ECO:0000256" key="1">
    <source>
        <dbReference type="ARBA" id="ARBA00006422"/>
    </source>
</evidence>
<feature type="binding site" evidence="11 13">
    <location>
        <position position="225"/>
    </location>
    <ligand>
        <name>[2Fe-2S] cluster</name>
        <dbReference type="ChEBI" id="CHEBI:190135"/>
    </ligand>
</feature>
<dbReference type="PROSITE" id="PS51384">
    <property type="entry name" value="FAD_FR"/>
    <property type="match status" value="1"/>
</dbReference>
<dbReference type="Gene3D" id="2.10.240.10">
    <property type="entry name" value="Dihydroorotate dehydrogenase, electron transfer subunit"/>
    <property type="match status" value="1"/>
</dbReference>
<comment type="function">
    <text evidence="11">Responsible for channeling the electrons from the oxidation of dihydroorotate from the FMN redox center in the PyrD type B subunit to the ultimate electron acceptor NAD(+).</text>
</comment>
<dbReference type="KEGG" id="cbar:PATL70BA_0977"/>
<evidence type="ECO:0000256" key="12">
    <source>
        <dbReference type="PIRSR" id="PIRSR006816-1"/>
    </source>
</evidence>
<dbReference type="InterPro" id="IPR023455">
    <property type="entry name" value="Dihydroorotate_DHASE_ETsu"/>
</dbReference>
<dbReference type="Gene3D" id="3.40.50.80">
    <property type="entry name" value="Nucleotide-binding domain of ferredoxin-NADP reductase (FNR) module"/>
    <property type="match status" value="1"/>
</dbReference>
<comment type="cofactor">
    <cofactor evidence="11">
        <name>[2Fe-2S] cluster</name>
        <dbReference type="ChEBI" id="CHEBI:190135"/>
    </cofactor>
    <text evidence="11">Binds 1 [2Fe-2S] cluster per subunit.</text>
</comment>
<dbReference type="OrthoDB" id="9789468at2"/>
<gene>
    <name evidence="11 15" type="primary">pyrK</name>
    <name evidence="15" type="ORF">PATL70BA_0977</name>
</gene>
<evidence type="ECO:0000256" key="7">
    <source>
        <dbReference type="ARBA" id="ARBA00022975"/>
    </source>
</evidence>
<reference evidence="15 16" key="1">
    <citation type="submission" date="2018-09" db="EMBL/GenBank/DDBJ databases">
        <authorList>
            <person name="Postec A."/>
        </authorList>
    </citation>
    <scope>NUCLEOTIDE SEQUENCE [LARGE SCALE GENOMIC DNA]</scope>
    <source>
        <strain evidence="15">70B-A</strain>
    </source>
</reference>
<dbReference type="AlphaFoldDB" id="A0A3P7P9K1"/>
<dbReference type="GO" id="GO:0009055">
    <property type="term" value="F:electron transfer activity"/>
    <property type="evidence" value="ECO:0007669"/>
    <property type="project" value="UniProtKB-UniRule"/>
</dbReference>
<dbReference type="InterPro" id="IPR019480">
    <property type="entry name" value="Dihydroorotate_DH_Fe-S-bd"/>
</dbReference>
<feature type="binding site" evidence="11 13">
    <location>
        <position position="228"/>
    </location>
    <ligand>
        <name>[2Fe-2S] cluster</name>
        <dbReference type="ChEBI" id="CHEBI:190135"/>
    </ligand>
</feature>
<dbReference type="GO" id="GO:0044205">
    <property type="term" value="P:'de novo' UMP biosynthetic process"/>
    <property type="evidence" value="ECO:0007669"/>
    <property type="project" value="UniProtKB-UniRule"/>
</dbReference>
<dbReference type="CDD" id="cd06218">
    <property type="entry name" value="DHOD_e_trans"/>
    <property type="match status" value="1"/>
</dbReference>
<evidence type="ECO:0000256" key="10">
    <source>
        <dbReference type="ARBA" id="ARBA00023014"/>
    </source>
</evidence>
<dbReference type="InterPro" id="IPR017927">
    <property type="entry name" value="FAD-bd_FR_type"/>
</dbReference>
<dbReference type="GO" id="GO:0050660">
    <property type="term" value="F:flavin adenine dinucleotide binding"/>
    <property type="evidence" value="ECO:0007669"/>
    <property type="project" value="InterPro"/>
</dbReference>
<comment type="cofactor">
    <cofactor evidence="11 12">
        <name>FAD</name>
        <dbReference type="ChEBI" id="CHEBI:57692"/>
    </cofactor>
    <text evidence="11 12">Binds 1 FAD per subunit.</text>
</comment>
<feature type="binding site" evidence="11 13">
    <location>
        <position position="246"/>
    </location>
    <ligand>
        <name>[2Fe-2S] cluster</name>
        <dbReference type="ChEBI" id="CHEBI:190135"/>
    </ligand>
</feature>
<sequence>MCQTSYKSKINCKIIENIHLIDQVYEMVLDCPSIAMEAKTGQFVNLYCHHKGRLLPRPISICEIDRKGGRLHLVYAILGDGTAEFASYVSGEQIEVLGPFGNGFKFDPDYEEDVLIIGGGVGTPPLVQLAKELKGKKTIVVGFRSNPYLIERLEKYGKVYVTTDDGSTGFKGHVVALLEEKGLQGTIYACGPTPMLKGVKDYASKNNLSAQLSLEERMGCGFGGCVGCVTKIVAETELGFTYKKVCKDGPVFDAKEVLF</sequence>
<evidence type="ECO:0000256" key="5">
    <source>
        <dbReference type="ARBA" id="ARBA00022723"/>
    </source>
</evidence>
<evidence type="ECO:0000256" key="2">
    <source>
        <dbReference type="ARBA" id="ARBA00022448"/>
    </source>
</evidence>
<protein>
    <recommendedName>
        <fullName evidence="11">Dihydroorotate dehydrogenase B (NAD(+)), electron transfer subunit</fullName>
    </recommendedName>
    <alternativeName>
        <fullName evidence="11">Dihydroorotate oxidase B, electron transfer subunit</fullName>
    </alternativeName>
</protein>
<comment type="pathway">
    <text evidence="11">Pyrimidine metabolism; UMP biosynthesis via de novo pathway; orotate from (S)-dihydroorotate (NAD(+) route): step 1/1.</text>
</comment>
<keyword evidence="15" id="KW-0560">Oxidoreductase</keyword>
<keyword evidence="2 11" id="KW-0813">Transport</keyword>
<dbReference type="PANTHER" id="PTHR43513">
    <property type="entry name" value="DIHYDROOROTATE DEHYDROGENASE B (NAD(+)), ELECTRON TRANSFER SUBUNIT"/>
    <property type="match status" value="1"/>
</dbReference>
<name>A0A3P7P9K1_9FIRM</name>
<evidence type="ECO:0000313" key="16">
    <source>
        <dbReference type="Proteomes" id="UP000279029"/>
    </source>
</evidence>
<dbReference type="Pfam" id="PF10418">
    <property type="entry name" value="DHODB_Fe-S_bind"/>
    <property type="match status" value="1"/>
</dbReference>
<keyword evidence="5 11" id="KW-0479">Metal-binding</keyword>
<comment type="caution">
    <text evidence="11">Lacks conserved residue(s) required for the propagation of feature annotation.</text>
</comment>
<dbReference type="RefSeq" id="WP_125136287.1">
    <property type="nucleotide sequence ID" value="NZ_LR130778.1"/>
</dbReference>
<evidence type="ECO:0000256" key="4">
    <source>
        <dbReference type="ARBA" id="ARBA00022714"/>
    </source>
</evidence>
<dbReference type="InterPro" id="IPR039261">
    <property type="entry name" value="FNR_nucleotide-bd"/>
</dbReference>
<keyword evidence="4 11" id="KW-0001">2Fe-2S</keyword>
<keyword evidence="3 11" id="KW-0285">Flavoprotein</keyword>
<keyword evidence="16" id="KW-1185">Reference proteome</keyword>
<proteinExistence type="inferred from homology"/>
<dbReference type="SUPFAM" id="SSF52343">
    <property type="entry name" value="Ferredoxin reductase-like, C-terminal NADP-linked domain"/>
    <property type="match status" value="1"/>
</dbReference>
<dbReference type="HAMAP" id="MF_01211">
    <property type="entry name" value="DHODB_Fe_S_bind"/>
    <property type="match status" value="1"/>
</dbReference>
<dbReference type="UniPathway" id="UPA00070">
    <property type="reaction ID" value="UER00945"/>
</dbReference>
<evidence type="ECO:0000313" key="15">
    <source>
        <dbReference type="EMBL" id="VDN46853.1"/>
    </source>
</evidence>
<comment type="subunit">
    <text evidence="11">Heterotetramer of 2 PyrK and 2 PyrD type B subunits.</text>
</comment>
<dbReference type="PANTHER" id="PTHR43513:SF3">
    <property type="entry name" value="DIHYDROOROTATE DEHYDROGENASE B (NAD(+)), ELECTRON TRANSFER SUBUNIT-RELATED"/>
    <property type="match status" value="1"/>
</dbReference>
<keyword evidence="8 11" id="KW-0249">Electron transport</keyword>
<dbReference type="InterPro" id="IPR012165">
    <property type="entry name" value="Cyt_c3_hydrogenase_gsu"/>
</dbReference>
<accession>A0A3P7P9K1</accession>
<evidence type="ECO:0000256" key="11">
    <source>
        <dbReference type="HAMAP-Rule" id="MF_01211"/>
    </source>
</evidence>
<dbReference type="GO" id="GO:0016491">
    <property type="term" value="F:oxidoreductase activity"/>
    <property type="evidence" value="ECO:0007669"/>
    <property type="project" value="UniProtKB-KW"/>
</dbReference>
<comment type="similarity">
    <text evidence="1 11">Belongs to the PyrK family.</text>
</comment>
<feature type="binding site" evidence="11 13">
    <location>
        <position position="220"/>
    </location>
    <ligand>
        <name>[2Fe-2S] cluster</name>
        <dbReference type="ChEBI" id="CHEBI:190135"/>
    </ligand>
</feature>
<evidence type="ECO:0000256" key="6">
    <source>
        <dbReference type="ARBA" id="ARBA00022827"/>
    </source>
</evidence>